<protein>
    <recommendedName>
        <fullName evidence="4 13">Phosphoglycerate kinase</fullName>
        <ecNumber evidence="4 13">2.7.2.3</ecNumber>
    </recommendedName>
</protein>
<dbReference type="PROSITE" id="PS00111">
    <property type="entry name" value="PGLYCERATE_KINASE"/>
    <property type="match status" value="1"/>
</dbReference>
<dbReference type="Proteomes" id="UP000663856">
    <property type="component" value="Unassembled WGS sequence"/>
</dbReference>
<keyword evidence="5 13" id="KW-0808">Transferase</keyword>
<gene>
    <name evidence="15" type="ORF">WKI299_LOCUS3788</name>
</gene>
<dbReference type="GO" id="GO:0046872">
    <property type="term" value="F:metal ion binding"/>
    <property type="evidence" value="ECO:0007669"/>
    <property type="project" value="UniProtKB-KW"/>
</dbReference>
<dbReference type="PRINTS" id="PR00477">
    <property type="entry name" value="PHGLYCKINASE"/>
</dbReference>
<dbReference type="EMBL" id="CAJNRF010000797">
    <property type="protein sequence ID" value="CAF1981177.1"/>
    <property type="molecule type" value="Genomic_DNA"/>
</dbReference>
<comment type="subunit">
    <text evidence="14">Monomer.</text>
</comment>
<dbReference type="InterPro" id="IPR036043">
    <property type="entry name" value="Phosphoglycerate_kinase_sf"/>
</dbReference>
<evidence type="ECO:0000256" key="9">
    <source>
        <dbReference type="ARBA" id="ARBA00022840"/>
    </source>
</evidence>
<dbReference type="Gene3D" id="3.40.50.1260">
    <property type="entry name" value="Phosphoglycerate kinase, N-terminal domain"/>
    <property type="match status" value="4"/>
</dbReference>
<evidence type="ECO:0000256" key="14">
    <source>
        <dbReference type="RuleBase" id="RU000696"/>
    </source>
</evidence>
<dbReference type="EC" id="2.7.2.3" evidence="4 13"/>
<dbReference type="FunFam" id="3.40.50.1260:FF:000031">
    <property type="entry name" value="Phosphoglycerate kinase 1"/>
    <property type="match status" value="1"/>
</dbReference>
<dbReference type="InterPro" id="IPR001576">
    <property type="entry name" value="Phosphoglycerate_kinase"/>
</dbReference>
<evidence type="ECO:0000256" key="4">
    <source>
        <dbReference type="ARBA" id="ARBA00013061"/>
    </source>
</evidence>
<proteinExistence type="inferred from homology"/>
<comment type="catalytic activity">
    <reaction evidence="13">
        <text>(2R)-3-phosphoglycerate + ATP = (2R)-3-phospho-glyceroyl phosphate + ADP</text>
        <dbReference type="Rhea" id="RHEA:14801"/>
        <dbReference type="ChEBI" id="CHEBI:30616"/>
        <dbReference type="ChEBI" id="CHEBI:57604"/>
        <dbReference type="ChEBI" id="CHEBI:58272"/>
        <dbReference type="ChEBI" id="CHEBI:456216"/>
        <dbReference type="EC" id="2.7.2.3"/>
    </reaction>
</comment>
<evidence type="ECO:0000256" key="12">
    <source>
        <dbReference type="PIRSR" id="PIRSR000724-2"/>
    </source>
</evidence>
<keyword evidence="8 13" id="KW-0418">Kinase</keyword>
<dbReference type="FunFam" id="3.40.50.1260:FF:000005">
    <property type="entry name" value="Phosphoglycerate kinase"/>
    <property type="match status" value="1"/>
</dbReference>
<dbReference type="GO" id="GO:0005524">
    <property type="term" value="F:ATP binding"/>
    <property type="evidence" value="ECO:0007669"/>
    <property type="project" value="UniProtKB-KW"/>
</dbReference>
<accession>A0A816MHX8</accession>
<evidence type="ECO:0000256" key="1">
    <source>
        <dbReference type="ARBA" id="ARBA00001946"/>
    </source>
</evidence>
<dbReference type="Pfam" id="PF00162">
    <property type="entry name" value="PGK"/>
    <property type="match status" value="3"/>
</dbReference>
<keyword evidence="10" id="KW-0460">Magnesium</keyword>
<dbReference type="InterPro" id="IPR015911">
    <property type="entry name" value="Phosphoglycerate_kinase_CS"/>
</dbReference>
<comment type="pathway">
    <text evidence="2 13">Carbohydrate degradation; glycolysis; pyruvate from D-glyceraldehyde 3-phosphate: step 2/5.</text>
</comment>
<reference evidence="15" key="1">
    <citation type="submission" date="2021-02" db="EMBL/GenBank/DDBJ databases">
        <authorList>
            <person name="Nowell W R."/>
        </authorList>
    </citation>
    <scope>NUCLEOTIDE SEQUENCE</scope>
</reference>
<dbReference type="UniPathway" id="UPA00109">
    <property type="reaction ID" value="UER00185"/>
</dbReference>
<dbReference type="AlphaFoldDB" id="A0A816MHX8"/>
<feature type="binding site" evidence="12">
    <location>
        <begin position="303"/>
        <end position="306"/>
    </location>
    <ligand>
        <name>ATP</name>
        <dbReference type="ChEBI" id="CHEBI:30616"/>
    </ligand>
</feature>
<evidence type="ECO:0000256" key="13">
    <source>
        <dbReference type="RuleBase" id="RU000532"/>
    </source>
</evidence>
<keyword evidence="11" id="KW-0324">Glycolysis</keyword>
<dbReference type="GO" id="GO:0006094">
    <property type="term" value="P:gluconeogenesis"/>
    <property type="evidence" value="ECO:0007669"/>
    <property type="project" value="TreeGrafter"/>
</dbReference>
<evidence type="ECO:0000256" key="3">
    <source>
        <dbReference type="ARBA" id="ARBA00008982"/>
    </source>
</evidence>
<dbReference type="GO" id="GO:0006096">
    <property type="term" value="P:glycolytic process"/>
    <property type="evidence" value="ECO:0007669"/>
    <property type="project" value="UniProtKB-UniPathway"/>
</dbReference>
<dbReference type="PIRSF" id="PIRSF000724">
    <property type="entry name" value="Pgk"/>
    <property type="match status" value="1"/>
</dbReference>
<dbReference type="GO" id="GO:0004618">
    <property type="term" value="F:phosphoglycerate kinase activity"/>
    <property type="evidence" value="ECO:0007669"/>
    <property type="project" value="UniProtKB-EC"/>
</dbReference>
<evidence type="ECO:0000256" key="6">
    <source>
        <dbReference type="ARBA" id="ARBA00022723"/>
    </source>
</evidence>
<evidence type="ECO:0000313" key="15">
    <source>
        <dbReference type="EMBL" id="CAF1981177.1"/>
    </source>
</evidence>
<keyword evidence="7" id="KW-0547">Nucleotide-binding</keyword>
<evidence type="ECO:0000256" key="7">
    <source>
        <dbReference type="ARBA" id="ARBA00022741"/>
    </source>
</evidence>
<organism evidence="15 16">
    <name type="scientific">Rotaria magnacalcarata</name>
    <dbReference type="NCBI Taxonomy" id="392030"/>
    <lineage>
        <taxon>Eukaryota</taxon>
        <taxon>Metazoa</taxon>
        <taxon>Spiralia</taxon>
        <taxon>Gnathifera</taxon>
        <taxon>Rotifera</taxon>
        <taxon>Eurotatoria</taxon>
        <taxon>Bdelloidea</taxon>
        <taxon>Philodinida</taxon>
        <taxon>Philodinidae</taxon>
        <taxon>Rotaria</taxon>
    </lineage>
</organism>
<dbReference type="PANTHER" id="PTHR11406">
    <property type="entry name" value="PHOSPHOGLYCERATE KINASE"/>
    <property type="match status" value="1"/>
</dbReference>
<dbReference type="SUPFAM" id="SSF53748">
    <property type="entry name" value="Phosphoglycerate kinase"/>
    <property type="match status" value="1"/>
</dbReference>
<keyword evidence="6" id="KW-0479">Metal-binding</keyword>
<sequence length="369" mass="40544">MASTTSKGSIRNKLNIGDLALKGKRVLMRVDFNVPFGNGQVKDKQHIEGTLPTIKYALDKGAKSVIFMSHLGRASDVTFLNDCAGEEVERAVGESDSGQIILLENLRFHLEEEGSVKDKQGNKIKAGKDAVDKFRASLYQNLVIFYFNGAFGAAHRAHSSIVGVKLDQRAAGYLMKKELDYFGRVLENSERPFLAILAKVSDKIQLIENLLDKVNGLIIGGDMAFTFLMEKGNMKIGKSLFDTKRSKSIQQILDEAKAKNVEIYLPVDFIVAHDIKSTETKEATKENVVAEQTKQNTITIIDGGDTATVRAKFGFVDQMSHVSTGGGASLELLEGKDLPGVTGLSDKLLLLIKYFLLSSLRSSIHSFYC</sequence>
<comment type="similarity">
    <text evidence="3 13">Belongs to the phosphoglycerate kinase family.</text>
</comment>
<dbReference type="GO" id="GO:0005829">
    <property type="term" value="C:cytosol"/>
    <property type="evidence" value="ECO:0007669"/>
    <property type="project" value="TreeGrafter"/>
</dbReference>
<evidence type="ECO:0000256" key="11">
    <source>
        <dbReference type="ARBA" id="ARBA00023152"/>
    </source>
</evidence>
<evidence type="ECO:0000256" key="10">
    <source>
        <dbReference type="ARBA" id="ARBA00022842"/>
    </source>
</evidence>
<keyword evidence="9 12" id="KW-0067">ATP-binding</keyword>
<dbReference type="PANTHER" id="PTHR11406:SF0">
    <property type="entry name" value="PHOSPHOGLYCERATE KINASE"/>
    <property type="match status" value="1"/>
</dbReference>
<feature type="binding site" evidence="12">
    <location>
        <position position="203"/>
    </location>
    <ligand>
        <name>ATP</name>
        <dbReference type="ChEBI" id="CHEBI:30616"/>
    </ligand>
</feature>
<evidence type="ECO:0000256" key="2">
    <source>
        <dbReference type="ARBA" id="ARBA00004838"/>
    </source>
</evidence>
<comment type="caution">
    <text evidence="15">The sequence shown here is derived from an EMBL/GenBank/DDBJ whole genome shotgun (WGS) entry which is preliminary data.</text>
</comment>
<evidence type="ECO:0000313" key="16">
    <source>
        <dbReference type="Proteomes" id="UP000663856"/>
    </source>
</evidence>
<comment type="cofactor">
    <cofactor evidence="1">
        <name>Mg(2+)</name>
        <dbReference type="ChEBI" id="CHEBI:18420"/>
    </cofactor>
</comment>
<dbReference type="GO" id="GO:0043531">
    <property type="term" value="F:ADP binding"/>
    <property type="evidence" value="ECO:0007669"/>
    <property type="project" value="TreeGrafter"/>
</dbReference>
<dbReference type="InterPro" id="IPR015824">
    <property type="entry name" value="Phosphoglycerate_kinase_N"/>
</dbReference>
<evidence type="ECO:0000256" key="5">
    <source>
        <dbReference type="ARBA" id="ARBA00022679"/>
    </source>
</evidence>
<evidence type="ECO:0000256" key="8">
    <source>
        <dbReference type="ARBA" id="ARBA00022777"/>
    </source>
</evidence>
<name>A0A816MHX8_9BILA</name>